<feature type="region of interest" description="Disordered" evidence="1">
    <location>
        <begin position="398"/>
        <end position="434"/>
    </location>
</feature>
<comment type="caution">
    <text evidence="2">The sequence shown here is derived from an EMBL/GenBank/DDBJ whole genome shotgun (WGS) entry which is preliminary data.</text>
</comment>
<accession>A0A8J2M6X6</accession>
<feature type="region of interest" description="Disordered" evidence="1">
    <location>
        <begin position="1"/>
        <end position="161"/>
    </location>
</feature>
<name>A0A8J2M6X6_9HEXA</name>
<dbReference type="EMBL" id="CAJVCH010570094">
    <property type="protein sequence ID" value="CAG7834036.1"/>
    <property type="molecule type" value="Genomic_DNA"/>
</dbReference>
<sequence>MQNYSGQPANFYNNGTPTQQWVQQQQPPPLGASPSTDTGTQMDPYGQGGMPGQGQQYGQQGPQYGQQGQQYGQQGQQYGQQGQQYGQQGQQGQQQGGQGYGGGYDQNGAGPNNPQGIMRGGPPRPSWQNQNGNAPYDQSNENNPYDQSNGNNPPNQSNRNGNQIVITSSAMALALSLGGAGGGGVGGGSSSGGSNGQCPVGGGCVQMDYGPPPCCTPPRCPSPCCPTPRCPPPCCTPPRCPPPYCPTPSCCPRPKKQCCRPVCGTPANMCGVCNIRPVVMRPRCRRPRCCSTNNNSCCSTNNNSCCDSGTGYMQNALALAQVAAAAISSAGQNQGQNYSNPPFLLVEQRPQVSRRSFSMPVGGGGSCCPTTPVREPCCPATPVRESCFPPIVVNMPPAQPPGLKKVSLANSGKSSGSGSGSGSDDGSDDESDTS</sequence>
<reference evidence="2" key="1">
    <citation type="submission" date="2021-06" db="EMBL/GenBank/DDBJ databases">
        <authorList>
            <person name="Hodson N. C."/>
            <person name="Mongue J. A."/>
            <person name="Jaron S. K."/>
        </authorList>
    </citation>
    <scope>NUCLEOTIDE SEQUENCE</scope>
</reference>
<dbReference type="AlphaFoldDB" id="A0A8J2M6X6"/>
<gene>
    <name evidence="2" type="ORF">AFUS01_LOCUS43581</name>
</gene>
<feature type="compositionally biased region" description="Low complexity" evidence="1">
    <location>
        <begin position="53"/>
        <end position="93"/>
    </location>
</feature>
<feature type="compositionally biased region" description="Polar residues" evidence="1">
    <location>
        <begin position="126"/>
        <end position="146"/>
    </location>
</feature>
<dbReference type="Proteomes" id="UP000708208">
    <property type="component" value="Unassembled WGS sequence"/>
</dbReference>
<evidence type="ECO:0000256" key="1">
    <source>
        <dbReference type="SAM" id="MobiDB-lite"/>
    </source>
</evidence>
<feature type="compositionally biased region" description="Acidic residues" evidence="1">
    <location>
        <begin position="425"/>
        <end position="434"/>
    </location>
</feature>
<organism evidence="2 3">
    <name type="scientific">Allacma fusca</name>
    <dbReference type="NCBI Taxonomy" id="39272"/>
    <lineage>
        <taxon>Eukaryota</taxon>
        <taxon>Metazoa</taxon>
        <taxon>Ecdysozoa</taxon>
        <taxon>Arthropoda</taxon>
        <taxon>Hexapoda</taxon>
        <taxon>Collembola</taxon>
        <taxon>Symphypleona</taxon>
        <taxon>Sminthuridae</taxon>
        <taxon>Allacma</taxon>
    </lineage>
</organism>
<protein>
    <submittedName>
        <fullName evidence="2">Uncharacterized protein</fullName>
    </submittedName>
</protein>
<feature type="compositionally biased region" description="Low complexity" evidence="1">
    <location>
        <begin position="147"/>
        <end position="161"/>
    </location>
</feature>
<evidence type="ECO:0000313" key="2">
    <source>
        <dbReference type="EMBL" id="CAG7834036.1"/>
    </source>
</evidence>
<proteinExistence type="predicted"/>
<feature type="compositionally biased region" description="Gly residues" evidence="1">
    <location>
        <begin position="94"/>
        <end position="105"/>
    </location>
</feature>
<feature type="compositionally biased region" description="Polar residues" evidence="1">
    <location>
        <begin position="1"/>
        <end position="16"/>
    </location>
</feature>
<keyword evidence="3" id="KW-1185">Reference proteome</keyword>
<evidence type="ECO:0000313" key="3">
    <source>
        <dbReference type="Proteomes" id="UP000708208"/>
    </source>
</evidence>